<dbReference type="AlphaFoldDB" id="A0AAD1Z3Y6"/>
<reference evidence="1" key="1">
    <citation type="submission" date="2023-05" db="EMBL/GenBank/DDBJ databases">
        <authorList>
            <person name="Huff M."/>
        </authorList>
    </citation>
    <scope>NUCLEOTIDE SEQUENCE</scope>
</reference>
<keyword evidence="2" id="KW-1185">Reference proteome</keyword>
<accession>A0AAD1Z3Y6</accession>
<dbReference type="PANTHER" id="PTHR48221:SF2">
    <property type="entry name" value="ACYL-COA SYNTHETASE FAMILY PROTEIN"/>
    <property type="match status" value="1"/>
</dbReference>
<evidence type="ECO:0000313" key="1">
    <source>
        <dbReference type="EMBL" id="CAI9761121.1"/>
    </source>
</evidence>
<organism evidence="1 2">
    <name type="scientific">Fraxinus pennsylvanica</name>
    <dbReference type="NCBI Taxonomy" id="56036"/>
    <lineage>
        <taxon>Eukaryota</taxon>
        <taxon>Viridiplantae</taxon>
        <taxon>Streptophyta</taxon>
        <taxon>Embryophyta</taxon>
        <taxon>Tracheophyta</taxon>
        <taxon>Spermatophyta</taxon>
        <taxon>Magnoliopsida</taxon>
        <taxon>eudicotyledons</taxon>
        <taxon>Gunneridae</taxon>
        <taxon>Pentapetalae</taxon>
        <taxon>asterids</taxon>
        <taxon>lamiids</taxon>
        <taxon>Lamiales</taxon>
        <taxon>Oleaceae</taxon>
        <taxon>Oleeae</taxon>
        <taxon>Fraxinus</taxon>
    </lineage>
</organism>
<dbReference type="Proteomes" id="UP000834106">
    <property type="component" value="Chromosome 5"/>
</dbReference>
<dbReference type="EMBL" id="OU503040">
    <property type="protein sequence ID" value="CAI9761121.1"/>
    <property type="molecule type" value="Genomic_DNA"/>
</dbReference>
<sequence length="183" mass="21032">MLVHLDPEWFNGGFFGSRGNNYVRPDVMLPPDTLSKAKGLEKYRIQEVIITSSDCNGMVFMGPIFWGMAFVLELLNQIVAQVLDIISRPMWLGISMEVGGSKVSFSHAYFPYEHQLLHSVIYLQIKYTARWVKITWCLLKVLKSMKTGSKDKGIVRKETEEALKPVDDRYMDCKEFCELKQLA</sequence>
<name>A0AAD1Z3Y6_9LAMI</name>
<evidence type="ECO:0000313" key="2">
    <source>
        <dbReference type="Proteomes" id="UP000834106"/>
    </source>
</evidence>
<gene>
    <name evidence="1" type="ORF">FPE_LOCUS8551</name>
</gene>
<protein>
    <submittedName>
        <fullName evidence="1">Uncharacterized protein</fullName>
    </submittedName>
</protein>
<dbReference type="PANTHER" id="PTHR48221">
    <property type="entry name" value="ACYL-COA SYNTHETASE FAMILY PROTEIN"/>
    <property type="match status" value="1"/>
</dbReference>
<proteinExistence type="predicted"/>